<feature type="compositionally biased region" description="Basic residues" evidence="10">
    <location>
        <begin position="382"/>
        <end position="394"/>
    </location>
</feature>
<reference evidence="12 13" key="1">
    <citation type="submission" date="2015-03" db="EMBL/GenBank/DDBJ databases">
        <title>RNA-seq based gene annotation and comparative genomics of four Zymoseptoria species reveal species-specific pathogenicity related genes and transposable element activity.</title>
        <authorList>
            <person name="Grandaubert J."/>
            <person name="Bhattacharyya A."/>
            <person name="Stukenbrock E.H."/>
        </authorList>
    </citation>
    <scope>NUCLEOTIDE SEQUENCE [LARGE SCALE GENOMIC DNA]</scope>
    <source>
        <strain evidence="12 13">Zb18110</strain>
    </source>
</reference>
<comment type="caution">
    <text evidence="12">The sequence shown here is derived from an EMBL/GenBank/DDBJ whole genome shotgun (WGS) entry which is preliminary data.</text>
</comment>
<dbReference type="Proteomes" id="UP000033647">
    <property type="component" value="Unassembled WGS sequence"/>
</dbReference>
<evidence type="ECO:0000256" key="2">
    <source>
        <dbReference type="ARBA" id="ARBA00010489"/>
    </source>
</evidence>
<comment type="similarity">
    <text evidence="2">Belongs to the REXO4 family.</text>
</comment>
<feature type="compositionally biased region" description="Acidic residues" evidence="10">
    <location>
        <begin position="333"/>
        <end position="365"/>
    </location>
</feature>
<dbReference type="GO" id="GO:0005634">
    <property type="term" value="C:nucleus"/>
    <property type="evidence" value="ECO:0007669"/>
    <property type="project" value="UniProtKB-SubCell"/>
</dbReference>
<dbReference type="InterPro" id="IPR012337">
    <property type="entry name" value="RNaseH-like_sf"/>
</dbReference>
<evidence type="ECO:0000313" key="12">
    <source>
        <dbReference type="EMBL" id="KJX96185.1"/>
    </source>
</evidence>
<evidence type="ECO:0000256" key="10">
    <source>
        <dbReference type="SAM" id="MobiDB-lite"/>
    </source>
</evidence>
<keyword evidence="13" id="KW-1185">Reference proteome</keyword>
<evidence type="ECO:0000256" key="6">
    <source>
        <dbReference type="ARBA" id="ARBA00022801"/>
    </source>
</evidence>
<dbReference type="OrthoDB" id="8191639at2759"/>
<dbReference type="PANTHER" id="PTHR12801">
    <property type="entry name" value="RNA EXONUCLEASE REXO1 / RECO3 FAMILY MEMBER-RELATED"/>
    <property type="match status" value="1"/>
</dbReference>
<keyword evidence="4" id="KW-0698">rRNA processing</keyword>
<keyword evidence="8" id="KW-0539">Nucleus</keyword>
<dbReference type="Pfam" id="PF00929">
    <property type="entry name" value="RNase_T"/>
    <property type="match status" value="1"/>
</dbReference>
<evidence type="ECO:0000256" key="5">
    <source>
        <dbReference type="ARBA" id="ARBA00022722"/>
    </source>
</evidence>
<dbReference type="InterPro" id="IPR037431">
    <property type="entry name" value="REX4_DEDDh_dom"/>
</dbReference>
<evidence type="ECO:0000256" key="4">
    <source>
        <dbReference type="ARBA" id="ARBA00022552"/>
    </source>
</evidence>
<dbReference type="Gene3D" id="3.30.420.10">
    <property type="entry name" value="Ribonuclease H-like superfamily/Ribonuclease H"/>
    <property type="match status" value="1"/>
</dbReference>
<name>A0A0F4GJ24_9PEZI</name>
<organism evidence="12 13">
    <name type="scientific">Zymoseptoria brevis</name>
    <dbReference type="NCBI Taxonomy" id="1047168"/>
    <lineage>
        <taxon>Eukaryota</taxon>
        <taxon>Fungi</taxon>
        <taxon>Dikarya</taxon>
        <taxon>Ascomycota</taxon>
        <taxon>Pezizomycotina</taxon>
        <taxon>Dothideomycetes</taxon>
        <taxon>Dothideomycetidae</taxon>
        <taxon>Mycosphaerellales</taxon>
        <taxon>Mycosphaerellaceae</taxon>
        <taxon>Zymoseptoria</taxon>
    </lineage>
</organism>
<dbReference type="SMART" id="SM00479">
    <property type="entry name" value="EXOIII"/>
    <property type="match status" value="1"/>
</dbReference>
<keyword evidence="7" id="KW-0269">Exonuclease</keyword>
<feature type="region of interest" description="Disordered" evidence="10">
    <location>
        <begin position="318"/>
        <end position="394"/>
    </location>
</feature>
<comment type="function">
    <text evidence="9">Exoribonuclease involved in ribosome biosynthesis. Involved in the processing of ITS1, the internal transcribed spacer localized between the 18S and 5.8S rRNAs.</text>
</comment>
<accession>A0A0F4GJ24</accession>
<feature type="domain" description="Exonuclease" evidence="11">
    <location>
        <begin position="145"/>
        <end position="311"/>
    </location>
</feature>
<sequence>MAGPDLSQISSNWKILQERLKAGKRQEQKVASIKAATNGTGIKRKRPTTTGTKPPSAIKKSRFTISDANTTSLPRQKRTSSTSKMGALTSTPTSTITTAQKTSRLIHDHDIPAADISAAYGTTTSLTQPTDQINIGHHPTHVPGKFLALDCEMVGTGPPPHVDNLLARASLVNFHGQQVYDSYVLPPAGMKVQDYRTHVSGIQPHHMRAPFARPFEVVQRDIADLLEGKVLVGHAVRNDLNVLMITHPKRDIRDTSRYAKYRVESRGKPPALRKLAKSELGLVIQTGEHSSIEDARATMALFRKEKVGFEMENRKVFGQPRKVGKGGKAREESVEDESEEEDDDVVESDGDLDLIDGEEDEEFADELPVTERIGAGNGGGGTKKKKKKKRTKRK</sequence>
<feature type="compositionally biased region" description="Polar residues" evidence="10">
    <location>
        <begin position="63"/>
        <end position="84"/>
    </location>
</feature>
<keyword evidence="6" id="KW-0378">Hydrolase</keyword>
<evidence type="ECO:0000256" key="7">
    <source>
        <dbReference type="ARBA" id="ARBA00022839"/>
    </source>
</evidence>
<evidence type="ECO:0000256" key="9">
    <source>
        <dbReference type="ARBA" id="ARBA00025599"/>
    </source>
</evidence>
<dbReference type="GO" id="GO:0008408">
    <property type="term" value="F:3'-5' exonuclease activity"/>
    <property type="evidence" value="ECO:0007669"/>
    <property type="project" value="InterPro"/>
</dbReference>
<evidence type="ECO:0000313" key="13">
    <source>
        <dbReference type="Proteomes" id="UP000033647"/>
    </source>
</evidence>
<dbReference type="AlphaFoldDB" id="A0A0F4GJ24"/>
<dbReference type="InterPro" id="IPR047021">
    <property type="entry name" value="REXO1/3/4-like"/>
</dbReference>
<evidence type="ECO:0000256" key="3">
    <source>
        <dbReference type="ARBA" id="ARBA00016937"/>
    </source>
</evidence>
<dbReference type="InterPro" id="IPR013520">
    <property type="entry name" value="Ribonucl_H"/>
</dbReference>
<dbReference type="PANTHER" id="PTHR12801:SF45">
    <property type="entry name" value="RNA EXONUCLEASE 4"/>
    <property type="match status" value="1"/>
</dbReference>
<dbReference type="GO" id="GO:0000027">
    <property type="term" value="P:ribosomal large subunit assembly"/>
    <property type="evidence" value="ECO:0007669"/>
    <property type="project" value="TreeGrafter"/>
</dbReference>
<dbReference type="SUPFAM" id="SSF53098">
    <property type="entry name" value="Ribonuclease H-like"/>
    <property type="match status" value="1"/>
</dbReference>
<comment type="subcellular location">
    <subcellularLocation>
        <location evidence="1">Nucleus</location>
    </subcellularLocation>
</comment>
<protein>
    <recommendedName>
        <fullName evidence="3">RNA exonuclease 4</fullName>
    </recommendedName>
</protein>
<keyword evidence="5" id="KW-0540">Nuclease</keyword>
<evidence type="ECO:0000259" key="11">
    <source>
        <dbReference type="SMART" id="SM00479"/>
    </source>
</evidence>
<evidence type="ECO:0000256" key="1">
    <source>
        <dbReference type="ARBA" id="ARBA00004123"/>
    </source>
</evidence>
<dbReference type="EMBL" id="LAFY01000734">
    <property type="protein sequence ID" value="KJX96185.1"/>
    <property type="molecule type" value="Genomic_DNA"/>
</dbReference>
<dbReference type="InterPro" id="IPR036397">
    <property type="entry name" value="RNaseH_sf"/>
</dbReference>
<dbReference type="GO" id="GO:0003676">
    <property type="term" value="F:nucleic acid binding"/>
    <property type="evidence" value="ECO:0007669"/>
    <property type="project" value="InterPro"/>
</dbReference>
<dbReference type="CDD" id="cd06144">
    <property type="entry name" value="REX4_like"/>
    <property type="match status" value="1"/>
</dbReference>
<gene>
    <name evidence="12" type="ORF">TI39_contig742g00003</name>
</gene>
<dbReference type="GO" id="GO:0006364">
    <property type="term" value="P:rRNA processing"/>
    <property type="evidence" value="ECO:0007669"/>
    <property type="project" value="UniProtKB-KW"/>
</dbReference>
<evidence type="ECO:0000256" key="8">
    <source>
        <dbReference type="ARBA" id="ARBA00023242"/>
    </source>
</evidence>
<dbReference type="FunFam" id="3.30.420.10:FF:000007">
    <property type="entry name" value="Interferon-stimulated exonuclease gene 20"/>
    <property type="match status" value="1"/>
</dbReference>
<dbReference type="STRING" id="1047168.A0A0F4GJ24"/>
<proteinExistence type="inferred from homology"/>
<feature type="region of interest" description="Disordered" evidence="10">
    <location>
        <begin position="24"/>
        <end position="96"/>
    </location>
</feature>